<evidence type="ECO:0000313" key="13">
    <source>
        <dbReference type="Proteomes" id="UP000198915"/>
    </source>
</evidence>
<comment type="similarity">
    <text evidence="5">Belongs to the D-isomer specific 2-hydroxyacid dehydrogenase family. GhrB subfamily.</text>
</comment>
<reference evidence="13" key="1">
    <citation type="submission" date="2016-10" db="EMBL/GenBank/DDBJ databases">
        <authorList>
            <person name="Varghese N."/>
            <person name="Submissions S."/>
        </authorList>
    </citation>
    <scope>NUCLEOTIDE SEQUENCE [LARGE SCALE GENOMIC DNA]</scope>
    <source>
        <strain evidence="13">OK042</strain>
    </source>
</reference>
<evidence type="ECO:0000256" key="8">
    <source>
        <dbReference type="ARBA" id="ARBA00073362"/>
    </source>
</evidence>
<dbReference type="InterPro" id="IPR029752">
    <property type="entry name" value="D-isomer_DH_CS1"/>
</dbReference>
<dbReference type="GO" id="GO:0016618">
    <property type="term" value="F:hydroxypyruvate reductase [NAD(P)H] activity"/>
    <property type="evidence" value="ECO:0007669"/>
    <property type="project" value="UniProtKB-EC"/>
</dbReference>
<keyword evidence="13" id="KW-1185">Reference proteome</keyword>
<evidence type="ECO:0000256" key="2">
    <source>
        <dbReference type="ARBA" id="ARBA00051801"/>
    </source>
</evidence>
<dbReference type="CDD" id="cd05301">
    <property type="entry name" value="GDH"/>
    <property type="match status" value="1"/>
</dbReference>
<dbReference type="STRING" id="1884381.SAMN05518846_109140"/>
<dbReference type="InterPro" id="IPR006139">
    <property type="entry name" value="D-isomer_2_OHA_DH_cat_dom"/>
</dbReference>
<protein>
    <recommendedName>
        <fullName evidence="8">Glyoxylate/hydroxypyruvate reductase B</fullName>
        <ecNumber evidence="6">1.1.1.79</ecNumber>
        <ecNumber evidence="7">1.1.1.81</ecNumber>
    </recommendedName>
</protein>
<evidence type="ECO:0000259" key="11">
    <source>
        <dbReference type="Pfam" id="PF02826"/>
    </source>
</evidence>
<dbReference type="EC" id="1.1.1.79" evidence="6"/>
<dbReference type="RefSeq" id="WP_092270439.1">
    <property type="nucleotide sequence ID" value="NZ_FORT01000009.1"/>
</dbReference>
<dbReference type="AlphaFoldDB" id="A0A1I3XAZ9"/>
<evidence type="ECO:0000313" key="12">
    <source>
        <dbReference type="EMBL" id="SFK16479.1"/>
    </source>
</evidence>
<dbReference type="Pfam" id="PF00389">
    <property type="entry name" value="2-Hacid_dh"/>
    <property type="match status" value="1"/>
</dbReference>
<dbReference type="SUPFAM" id="SSF52283">
    <property type="entry name" value="Formate/glycerate dehydrogenase catalytic domain-like"/>
    <property type="match status" value="1"/>
</dbReference>
<dbReference type="Pfam" id="PF02826">
    <property type="entry name" value="2-Hacid_dh_C"/>
    <property type="match status" value="1"/>
</dbReference>
<accession>A0A1I3XAZ9</accession>
<name>A0A1I3XAZ9_9BACL</name>
<organism evidence="12 13">
    <name type="scientific">Brevibacillus centrosporus</name>
    <dbReference type="NCBI Taxonomy" id="54910"/>
    <lineage>
        <taxon>Bacteria</taxon>
        <taxon>Bacillati</taxon>
        <taxon>Bacillota</taxon>
        <taxon>Bacilli</taxon>
        <taxon>Bacillales</taxon>
        <taxon>Paenibacillaceae</taxon>
        <taxon>Brevibacillus</taxon>
    </lineage>
</organism>
<evidence type="ECO:0000256" key="5">
    <source>
        <dbReference type="ARBA" id="ARBA00061278"/>
    </source>
</evidence>
<feature type="domain" description="D-isomer specific 2-hydroxyacid dehydrogenase catalytic" evidence="10">
    <location>
        <begin position="5"/>
        <end position="319"/>
    </location>
</feature>
<evidence type="ECO:0000256" key="4">
    <source>
        <dbReference type="ARBA" id="ARBA00052769"/>
    </source>
</evidence>
<sequence length="327" mass="36306">MKPKVIIYKKVEPSVLEYVQEACEVVYFEQLHADNMQAFYEELKEAKGLLGTGLKVNDELLEKAPNLQIVSNVGVGYDNLDVPALTRHGVMATNTPNVLNETVADTMIGLMLATARRIPELDHMIKSGNWTSHITPEYYGVDMHHKTLGIIGMGRIGAAIAKRAHFGFGMNILYHNRSRNEEVEKTYQATYCSLEELCREADFICLMIPLSAETTKLIGEKEFRLMKKSAIFVNGSRGATVDEEALVSALQEGEILAAGLDVFVQEPIDPKHPLLSMPNVVTLPHIGSATWETRQAMVQFAAENFVQGILGNRPPALINPEVLEIEK</sequence>
<comment type="catalytic activity">
    <reaction evidence="2">
        <text>(R)-glycerate + NAD(+) = 3-hydroxypyruvate + NADH + H(+)</text>
        <dbReference type="Rhea" id="RHEA:17905"/>
        <dbReference type="ChEBI" id="CHEBI:15378"/>
        <dbReference type="ChEBI" id="CHEBI:16659"/>
        <dbReference type="ChEBI" id="CHEBI:17180"/>
        <dbReference type="ChEBI" id="CHEBI:57540"/>
        <dbReference type="ChEBI" id="CHEBI:57945"/>
        <dbReference type="EC" id="1.1.1.81"/>
    </reaction>
</comment>
<comment type="catalytic activity">
    <reaction evidence="4">
        <text>glycolate + NADP(+) = glyoxylate + NADPH + H(+)</text>
        <dbReference type="Rhea" id="RHEA:10992"/>
        <dbReference type="ChEBI" id="CHEBI:15378"/>
        <dbReference type="ChEBI" id="CHEBI:29805"/>
        <dbReference type="ChEBI" id="CHEBI:36655"/>
        <dbReference type="ChEBI" id="CHEBI:57783"/>
        <dbReference type="ChEBI" id="CHEBI:58349"/>
        <dbReference type="EC" id="1.1.1.79"/>
    </reaction>
</comment>
<dbReference type="GO" id="GO:0005829">
    <property type="term" value="C:cytosol"/>
    <property type="evidence" value="ECO:0007669"/>
    <property type="project" value="TreeGrafter"/>
</dbReference>
<dbReference type="SUPFAM" id="SSF51735">
    <property type="entry name" value="NAD(P)-binding Rossmann-fold domains"/>
    <property type="match status" value="1"/>
</dbReference>
<dbReference type="InterPro" id="IPR050223">
    <property type="entry name" value="D-isomer_2-hydroxyacid_DH"/>
</dbReference>
<dbReference type="Gene3D" id="3.40.50.720">
    <property type="entry name" value="NAD(P)-binding Rossmann-like Domain"/>
    <property type="match status" value="2"/>
</dbReference>
<comment type="catalytic activity">
    <reaction evidence="3">
        <text>(R)-glycerate + NADP(+) = 3-hydroxypyruvate + NADPH + H(+)</text>
        <dbReference type="Rhea" id="RHEA:18657"/>
        <dbReference type="ChEBI" id="CHEBI:15378"/>
        <dbReference type="ChEBI" id="CHEBI:16659"/>
        <dbReference type="ChEBI" id="CHEBI:17180"/>
        <dbReference type="ChEBI" id="CHEBI:57783"/>
        <dbReference type="ChEBI" id="CHEBI:58349"/>
        <dbReference type="EC" id="1.1.1.81"/>
    </reaction>
</comment>
<dbReference type="InterPro" id="IPR036291">
    <property type="entry name" value="NAD(P)-bd_dom_sf"/>
</dbReference>
<dbReference type="PANTHER" id="PTHR10996">
    <property type="entry name" value="2-HYDROXYACID DEHYDROGENASE-RELATED"/>
    <property type="match status" value="1"/>
</dbReference>
<evidence type="ECO:0000256" key="1">
    <source>
        <dbReference type="ARBA" id="ARBA00023002"/>
    </source>
</evidence>
<gene>
    <name evidence="12" type="ORF">SAMN05518846_109140</name>
</gene>
<dbReference type="EMBL" id="FORT01000009">
    <property type="protein sequence ID" value="SFK16479.1"/>
    <property type="molecule type" value="Genomic_DNA"/>
</dbReference>
<evidence type="ECO:0000256" key="7">
    <source>
        <dbReference type="ARBA" id="ARBA00066674"/>
    </source>
</evidence>
<dbReference type="FunFam" id="3.40.50.720:FF:000026">
    <property type="entry name" value="Glyoxylate/hydroxypyruvate reductase B"/>
    <property type="match status" value="1"/>
</dbReference>
<dbReference type="GO" id="GO:0030267">
    <property type="term" value="F:glyoxylate reductase (NADPH) activity"/>
    <property type="evidence" value="ECO:0007669"/>
    <property type="project" value="UniProtKB-EC"/>
</dbReference>
<evidence type="ECO:0000256" key="9">
    <source>
        <dbReference type="RuleBase" id="RU003719"/>
    </source>
</evidence>
<proteinExistence type="inferred from homology"/>
<dbReference type="InterPro" id="IPR006140">
    <property type="entry name" value="D-isomer_DH_NAD-bd"/>
</dbReference>
<keyword evidence="1 9" id="KW-0560">Oxidoreductase</keyword>
<feature type="domain" description="D-isomer specific 2-hydroxyacid dehydrogenase NAD-binding" evidence="11">
    <location>
        <begin position="108"/>
        <end position="287"/>
    </location>
</feature>
<evidence type="ECO:0000256" key="3">
    <source>
        <dbReference type="ARBA" id="ARBA00052239"/>
    </source>
</evidence>
<evidence type="ECO:0000256" key="6">
    <source>
        <dbReference type="ARBA" id="ARBA00066661"/>
    </source>
</evidence>
<dbReference type="PROSITE" id="PS00065">
    <property type="entry name" value="D_2_HYDROXYACID_DH_1"/>
    <property type="match status" value="1"/>
</dbReference>
<evidence type="ECO:0000259" key="10">
    <source>
        <dbReference type="Pfam" id="PF00389"/>
    </source>
</evidence>
<dbReference type="GO" id="GO:0051287">
    <property type="term" value="F:NAD binding"/>
    <property type="evidence" value="ECO:0007669"/>
    <property type="project" value="InterPro"/>
</dbReference>
<dbReference type="EC" id="1.1.1.81" evidence="7"/>
<dbReference type="Proteomes" id="UP000198915">
    <property type="component" value="Unassembled WGS sequence"/>
</dbReference>
<dbReference type="PANTHER" id="PTHR10996:SF283">
    <property type="entry name" value="GLYOXYLATE_HYDROXYPYRUVATE REDUCTASE B"/>
    <property type="match status" value="1"/>
</dbReference>